<dbReference type="AlphaFoldDB" id="I0Z0Y8"/>
<dbReference type="EMBL" id="AGSI01000006">
    <property type="protein sequence ID" value="EIE24307.1"/>
    <property type="molecule type" value="Genomic_DNA"/>
</dbReference>
<evidence type="ECO:0000313" key="2">
    <source>
        <dbReference type="EMBL" id="EIE24307.1"/>
    </source>
</evidence>
<dbReference type="KEGG" id="csl:COCSUDRAFT_62808"/>
<keyword evidence="1" id="KW-0472">Membrane</keyword>
<keyword evidence="1" id="KW-1133">Transmembrane helix</keyword>
<protein>
    <submittedName>
        <fullName evidence="2">Uncharacterized protein</fullName>
    </submittedName>
</protein>
<feature type="transmembrane region" description="Helical" evidence="1">
    <location>
        <begin position="102"/>
        <end position="125"/>
    </location>
</feature>
<sequence>MIAPVGKLTFLKCPTFLGFGDYLKHTVQLYRSADDTCTPTEGRLLVPQIDRIVNLSPSSGRHATIMIGTPEVVEIRHIIFTNMQMGVFVFVLYYMWGRLPWWQAIAVALVATQSFVVIPFSVAIFKGVMGWV</sequence>
<gene>
    <name evidence="2" type="ORF">COCSUDRAFT_62808</name>
</gene>
<keyword evidence="3" id="KW-1185">Reference proteome</keyword>
<dbReference type="RefSeq" id="XP_005648851.1">
    <property type="nucleotide sequence ID" value="XM_005648794.1"/>
</dbReference>
<name>I0Z0Y8_COCSC</name>
<reference evidence="2 3" key="1">
    <citation type="journal article" date="2012" name="Genome Biol.">
        <title>The genome of the polar eukaryotic microalga coccomyxa subellipsoidea reveals traits of cold adaptation.</title>
        <authorList>
            <person name="Blanc G."/>
            <person name="Agarkova I."/>
            <person name="Grimwood J."/>
            <person name="Kuo A."/>
            <person name="Brueggeman A."/>
            <person name="Dunigan D."/>
            <person name="Gurnon J."/>
            <person name="Ladunga I."/>
            <person name="Lindquist E."/>
            <person name="Lucas S."/>
            <person name="Pangilinan J."/>
            <person name="Proschold T."/>
            <person name="Salamov A."/>
            <person name="Schmutz J."/>
            <person name="Weeks D."/>
            <person name="Yamada T."/>
            <person name="Claverie J.M."/>
            <person name="Grigoriev I."/>
            <person name="Van Etten J."/>
            <person name="Lomsadze A."/>
            <person name="Borodovsky M."/>
        </authorList>
    </citation>
    <scope>NUCLEOTIDE SEQUENCE [LARGE SCALE GENOMIC DNA]</scope>
    <source>
        <strain evidence="2 3">C-169</strain>
    </source>
</reference>
<comment type="caution">
    <text evidence="2">The sequence shown here is derived from an EMBL/GenBank/DDBJ whole genome shotgun (WGS) entry which is preliminary data.</text>
</comment>
<feature type="transmembrane region" description="Helical" evidence="1">
    <location>
        <begin position="78"/>
        <end position="96"/>
    </location>
</feature>
<keyword evidence="1" id="KW-0812">Transmembrane</keyword>
<dbReference type="GeneID" id="17042305"/>
<organism evidence="2 3">
    <name type="scientific">Coccomyxa subellipsoidea (strain C-169)</name>
    <name type="common">Green microalga</name>
    <dbReference type="NCBI Taxonomy" id="574566"/>
    <lineage>
        <taxon>Eukaryota</taxon>
        <taxon>Viridiplantae</taxon>
        <taxon>Chlorophyta</taxon>
        <taxon>core chlorophytes</taxon>
        <taxon>Trebouxiophyceae</taxon>
        <taxon>Trebouxiophyceae incertae sedis</taxon>
        <taxon>Coccomyxaceae</taxon>
        <taxon>Coccomyxa</taxon>
        <taxon>Coccomyxa subellipsoidea</taxon>
    </lineage>
</organism>
<proteinExistence type="predicted"/>
<evidence type="ECO:0000256" key="1">
    <source>
        <dbReference type="SAM" id="Phobius"/>
    </source>
</evidence>
<dbReference type="Proteomes" id="UP000007264">
    <property type="component" value="Unassembled WGS sequence"/>
</dbReference>
<accession>I0Z0Y8</accession>
<evidence type="ECO:0000313" key="3">
    <source>
        <dbReference type="Proteomes" id="UP000007264"/>
    </source>
</evidence>